<dbReference type="InterPro" id="IPR003660">
    <property type="entry name" value="HAMP_dom"/>
</dbReference>
<organism evidence="18 19">
    <name type="scientific">Acinetobacter wuhouensis</name>
    <dbReference type="NCBI Taxonomy" id="1879050"/>
    <lineage>
        <taxon>Bacteria</taxon>
        <taxon>Pseudomonadati</taxon>
        <taxon>Pseudomonadota</taxon>
        <taxon>Gammaproteobacteria</taxon>
        <taxon>Moraxellales</taxon>
        <taxon>Moraxellaceae</taxon>
        <taxon>Acinetobacter</taxon>
    </lineage>
</organism>
<dbReference type="SUPFAM" id="SSF158472">
    <property type="entry name" value="HAMP domain-like"/>
    <property type="match status" value="1"/>
</dbReference>
<dbReference type="GO" id="GO:0000155">
    <property type="term" value="F:phosphorelay sensor kinase activity"/>
    <property type="evidence" value="ECO:0007669"/>
    <property type="project" value="InterPro"/>
</dbReference>
<dbReference type="NCBIfam" id="NF012163">
    <property type="entry name" value="BaeS_SmeS"/>
    <property type="match status" value="1"/>
</dbReference>
<proteinExistence type="predicted"/>
<dbReference type="Pfam" id="PF00512">
    <property type="entry name" value="HisKA"/>
    <property type="match status" value="1"/>
</dbReference>
<dbReference type="InterPro" id="IPR050398">
    <property type="entry name" value="HssS/ArlS-like"/>
</dbReference>
<dbReference type="AlphaFoldDB" id="A0A3G2T5M2"/>
<dbReference type="InterPro" id="IPR036890">
    <property type="entry name" value="HATPase_C_sf"/>
</dbReference>
<evidence type="ECO:0000256" key="5">
    <source>
        <dbReference type="ARBA" id="ARBA00022553"/>
    </source>
</evidence>
<evidence type="ECO:0000256" key="7">
    <source>
        <dbReference type="ARBA" id="ARBA00022692"/>
    </source>
</evidence>
<keyword evidence="7 15" id="KW-0812">Transmembrane</keyword>
<keyword evidence="9 18" id="KW-0418">Kinase</keyword>
<evidence type="ECO:0000256" key="12">
    <source>
        <dbReference type="ARBA" id="ARBA00023012"/>
    </source>
</evidence>
<evidence type="ECO:0000256" key="10">
    <source>
        <dbReference type="ARBA" id="ARBA00022840"/>
    </source>
</evidence>
<dbReference type="EMBL" id="CP033133">
    <property type="protein sequence ID" value="AYO55569.1"/>
    <property type="molecule type" value="Genomic_DNA"/>
</dbReference>
<dbReference type="InterPro" id="IPR005467">
    <property type="entry name" value="His_kinase_dom"/>
</dbReference>
<evidence type="ECO:0000313" key="18">
    <source>
        <dbReference type="EMBL" id="AYO55569.1"/>
    </source>
</evidence>
<evidence type="ECO:0000256" key="1">
    <source>
        <dbReference type="ARBA" id="ARBA00000085"/>
    </source>
</evidence>
<keyword evidence="4" id="KW-1003">Cell membrane</keyword>
<feature type="compositionally biased region" description="Pro residues" evidence="14">
    <location>
        <begin position="187"/>
        <end position="198"/>
    </location>
</feature>
<dbReference type="InterPro" id="IPR004358">
    <property type="entry name" value="Sig_transdc_His_kin-like_C"/>
</dbReference>
<dbReference type="Gene3D" id="6.10.340.10">
    <property type="match status" value="1"/>
</dbReference>
<evidence type="ECO:0000256" key="3">
    <source>
        <dbReference type="ARBA" id="ARBA00012438"/>
    </source>
</evidence>
<dbReference type="Gene3D" id="3.30.565.10">
    <property type="entry name" value="Histidine kinase-like ATPase, C-terminal domain"/>
    <property type="match status" value="1"/>
</dbReference>
<name>A0A3G2T5M2_9GAMM</name>
<dbReference type="RefSeq" id="WP_087553556.1">
    <property type="nucleotide sequence ID" value="NZ_CP033133.1"/>
</dbReference>
<evidence type="ECO:0000259" key="17">
    <source>
        <dbReference type="PROSITE" id="PS50885"/>
    </source>
</evidence>
<feature type="compositionally biased region" description="Low complexity" evidence="14">
    <location>
        <begin position="171"/>
        <end position="186"/>
    </location>
</feature>
<dbReference type="InterPro" id="IPR003661">
    <property type="entry name" value="HisK_dim/P_dom"/>
</dbReference>
<keyword evidence="12" id="KW-0902">Two-component regulatory system</keyword>
<keyword evidence="8" id="KW-0547">Nucleotide-binding</keyword>
<feature type="domain" description="HAMP" evidence="17">
    <location>
        <begin position="304"/>
        <end position="356"/>
    </location>
</feature>
<dbReference type="SMART" id="SM00304">
    <property type="entry name" value="HAMP"/>
    <property type="match status" value="1"/>
</dbReference>
<keyword evidence="5" id="KW-0597">Phosphoprotein</keyword>
<dbReference type="PRINTS" id="PR00344">
    <property type="entry name" value="BCTRLSENSOR"/>
</dbReference>
<dbReference type="SMART" id="SM00388">
    <property type="entry name" value="HisKA"/>
    <property type="match status" value="1"/>
</dbReference>
<protein>
    <recommendedName>
        <fullName evidence="3">histidine kinase</fullName>
        <ecNumber evidence="3">2.7.13.3</ecNumber>
    </recommendedName>
</protein>
<dbReference type="InterPro" id="IPR003594">
    <property type="entry name" value="HATPase_dom"/>
</dbReference>
<evidence type="ECO:0000256" key="9">
    <source>
        <dbReference type="ARBA" id="ARBA00022777"/>
    </source>
</evidence>
<dbReference type="GO" id="GO:0005886">
    <property type="term" value="C:plasma membrane"/>
    <property type="evidence" value="ECO:0007669"/>
    <property type="project" value="UniProtKB-SubCell"/>
</dbReference>
<evidence type="ECO:0000313" key="19">
    <source>
        <dbReference type="Proteomes" id="UP000279962"/>
    </source>
</evidence>
<dbReference type="PANTHER" id="PTHR45528">
    <property type="entry name" value="SENSOR HISTIDINE KINASE CPXA"/>
    <property type="match status" value="1"/>
</dbReference>
<comment type="subcellular location">
    <subcellularLocation>
        <location evidence="2">Cell membrane</location>
        <topology evidence="2">Multi-pass membrane protein</topology>
    </subcellularLocation>
</comment>
<dbReference type="EC" id="2.7.13.3" evidence="3"/>
<dbReference type="PROSITE" id="PS50109">
    <property type="entry name" value="HIS_KIN"/>
    <property type="match status" value="1"/>
</dbReference>
<sequence>MKIRRVPIALRLFLTVLLTTLLITTVSLGVLHWTMQKNFAKYVADVEMQKLDHLIENLAGVYGVYQDWGNAVQAQILQIEGEAAPDDYDKLSRWWLRRQYDISLQQKYFKEHTVVNSVVANANVGQGQLDQTELKILEENLPSQYQPFEGLRFPLSANQNLFRPPADRKNSSQNTSQNSSQPRPQSDNPPPKELPPPDTMRTTGDSQKGKKMFIAMPDRLGLSSRLSLYDVNHQFILGEPSSEQVSYRPITVNNKVVGYLGLKPVLDQDDALSINFFSNQTRYLVLIYILSFLTSLVAALLLATYFKQPIQRLLNATRELTKGNFQHQVTVKRNDELGDLSNEINELATILDQHETSRRQWVADTSHELKTPLAVLQAQIEAMQDGIRKPTPEHFEAMLRQVTSLKKLTQDLADLAQAEAQQLKCYFAEIDPWAVVLQEVENFKPKFEQADLTISATGEHVKLQLDIDRFKQIMVNLLGNSIRYTEAGGEVQVHTIQDADSWTVIVDDSPLGLSDEQIARLGERFYRVDDSRTRSTGGTGLGLALSGKIAQALGGQLTFDHSPLGGLRCKLTFSKHTKV</sequence>
<evidence type="ECO:0000256" key="4">
    <source>
        <dbReference type="ARBA" id="ARBA00022475"/>
    </source>
</evidence>
<comment type="catalytic activity">
    <reaction evidence="1">
        <text>ATP + protein L-histidine = ADP + protein N-phospho-L-histidine.</text>
        <dbReference type="EC" id="2.7.13.3"/>
    </reaction>
</comment>
<dbReference type="GO" id="GO:0005524">
    <property type="term" value="F:ATP binding"/>
    <property type="evidence" value="ECO:0007669"/>
    <property type="project" value="UniProtKB-KW"/>
</dbReference>
<dbReference type="SUPFAM" id="SSF55874">
    <property type="entry name" value="ATPase domain of HSP90 chaperone/DNA topoisomerase II/histidine kinase"/>
    <property type="match status" value="1"/>
</dbReference>
<dbReference type="SUPFAM" id="SSF47384">
    <property type="entry name" value="Homodimeric domain of signal transducing histidine kinase"/>
    <property type="match status" value="1"/>
</dbReference>
<evidence type="ECO:0000256" key="14">
    <source>
        <dbReference type="SAM" id="MobiDB-lite"/>
    </source>
</evidence>
<feature type="transmembrane region" description="Helical" evidence="15">
    <location>
        <begin position="283"/>
        <end position="306"/>
    </location>
</feature>
<evidence type="ECO:0000259" key="16">
    <source>
        <dbReference type="PROSITE" id="PS50109"/>
    </source>
</evidence>
<dbReference type="InterPro" id="IPR036097">
    <property type="entry name" value="HisK_dim/P_sf"/>
</dbReference>
<dbReference type="Pfam" id="PF00672">
    <property type="entry name" value="HAMP"/>
    <property type="match status" value="1"/>
</dbReference>
<evidence type="ECO:0000256" key="6">
    <source>
        <dbReference type="ARBA" id="ARBA00022679"/>
    </source>
</evidence>
<dbReference type="CDD" id="cd06225">
    <property type="entry name" value="HAMP"/>
    <property type="match status" value="1"/>
</dbReference>
<feature type="domain" description="Histidine kinase" evidence="16">
    <location>
        <begin position="364"/>
        <end position="577"/>
    </location>
</feature>
<dbReference type="Gene3D" id="1.10.287.130">
    <property type="match status" value="1"/>
</dbReference>
<dbReference type="SMART" id="SM00387">
    <property type="entry name" value="HATPase_c"/>
    <property type="match status" value="1"/>
</dbReference>
<gene>
    <name evidence="18" type="primary">baeS</name>
    <name evidence="18" type="ORF">CDG68_18800</name>
</gene>
<dbReference type="PROSITE" id="PS50885">
    <property type="entry name" value="HAMP"/>
    <property type="match status" value="1"/>
</dbReference>
<reference evidence="18 19" key="1">
    <citation type="submission" date="2018-10" db="EMBL/GenBank/DDBJ databases">
        <title>The complete genome of Acinetobacter wuhouensis strain WCHAW010062.</title>
        <authorList>
            <person name="Hu Y."/>
            <person name="Long H."/>
            <person name="Feng Y."/>
            <person name="Zong Z."/>
        </authorList>
    </citation>
    <scope>NUCLEOTIDE SEQUENCE [LARGE SCALE GENOMIC DNA]</scope>
    <source>
        <strain evidence="18 19">WCHAW010062</strain>
    </source>
</reference>
<keyword evidence="6" id="KW-0808">Transferase</keyword>
<evidence type="ECO:0000256" key="2">
    <source>
        <dbReference type="ARBA" id="ARBA00004651"/>
    </source>
</evidence>
<keyword evidence="10" id="KW-0067">ATP-binding</keyword>
<evidence type="ECO:0000256" key="13">
    <source>
        <dbReference type="ARBA" id="ARBA00023136"/>
    </source>
</evidence>
<feature type="region of interest" description="Disordered" evidence="14">
    <location>
        <begin position="159"/>
        <end position="209"/>
    </location>
</feature>
<dbReference type="CDD" id="cd00082">
    <property type="entry name" value="HisKA"/>
    <property type="match status" value="1"/>
</dbReference>
<accession>A0A3G2T5M2</accession>
<evidence type="ECO:0000256" key="8">
    <source>
        <dbReference type="ARBA" id="ARBA00022741"/>
    </source>
</evidence>
<dbReference type="Proteomes" id="UP000279962">
    <property type="component" value="Chromosome"/>
</dbReference>
<keyword evidence="11 15" id="KW-1133">Transmembrane helix</keyword>
<evidence type="ECO:0000256" key="11">
    <source>
        <dbReference type="ARBA" id="ARBA00022989"/>
    </source>
</evidence>
<evidence type="ECO:0000256" key="15">
    <source>
        <dbReference type="SAM" id="Phobius"/>
    </source>
</evidence>
<dbReference type="Pfam" id="PF02518">
    <property type="entry name" value="HATPase_c"/>
    <property type="match status" value="1"/>
</dbReference>
<dbReference type="PANTHER" id="PTHR45528:SF1">
    <property type="entry name" value="SENSOR HISTIDINE KINASE CPXA"/>
    <property type="match status" value="1"/>
</dbReference>
<keyword evidence="13 15" id="KW-0472">Membrane</keyword>